<organism evidence="1 2">
    <name type="scientific">Lactiplantibacillus daoliensis</name>
    <dbReference type="NCBI Taxonomy" id="2559916"/>
    <lineage>
        <taxon>Bacteria</taxon>
        <taxon>Bacillati</taxon>
        <taxon>Bacillota</taxon>
        <taxon>Bacilli</taxon>
        <taxon>Lactobacillales</taxon>
        <taxon>Lactobacillaceae</taxon>
        <taxon>Lactiplantibacillus</taxon>
    </lineage>
</organism>
<name>A0ABW1UH58_9LACO</name>
<proteinExistence type="predicted"/>
<protein>
    <submittedName>
        <fullName evidence="1">Phosphohydrolase</fullName>
    </submittedName>
</protein>
<evidence type="ECO:0000313" key="1">
    <source>
        <dbReference type="EMBL" id="MFC6295014.1"/>
    </source>
</evidence>
<keyword evidence="2" id="KW-1185">Reference proteome</keyword>
<accession>A0ABW1UH58</accession>
<evidence type="ECO:0000313" key="2">
    <source>
        <dbReference type="Proteomes" id="UP001596227"/>
    </source>
</evidence>
<dbReference type="RefSeq" id="WP_137606739.1">
    <property type="nucleotide sequence ID" value="NZ_BJDH01000002.1"/>
</dbReference>
<sequence length="172" mass="18728">MILEQETPLVVCGIIGDETTLVVTKCLTGPFENRYDLATAPVTVAKTLSETVTAIAAMETGLQTTIEKQLGTIRLILPATTSEWTPRMVVSTYYLLEPVGGQLMTQRPNYTPALSAGAARVSLDQLNWANSSPAVLQAKRYLETGAFPIADQVIASYETPERPQFSLLDNHE</sequence>
<gene>
    <name evidence="1" type="ORF">ACFQH1_07340</name>
</gene>
<dbReference type="EMBL" id="JBHSSB010000015">
    <property type="protein sequence ID" value="MFC6295014.1"/>
    <property type="molecule type" value="Genomic_DNA"/>
</dbReference>
<reference evidence="2" key="1">
    <citation type="journal article" date="2019" name="Int. J. Syst. Evol. Microbiol.">
        <title>The Global Catalogue of Microorganisms (GCM) 10K type strain sequencing project: providing services to taxonomists for standard genome sequencing and annotation.</title>
        <authorList>
            <consortium name="The Broad Institute Genomics Platform"/>
            <consortium name="The Broad Institute Genome Sequencing Center for Infectious Disease"/>
            <person name="Wu L."/>
            <person name="Ma J."/>
        </authorList>
    </citation>
    <scope>NUCLEOTIDE SEQUENCE [LARGE SCALE GENOMIC DNA]</scope>
    <source>
        <strain evidence="2">CCM 8934</strain>
    </source>
</reference>
<comment type="caution">
    <text evidence="1">The sequence shown here is derived from an EMBL/GenBank/DDBJ whole genome shotgun (WGS) entry which is preliminary data.</text>
</comment>
<dbReference type="Proteomes" id="UP001596227">
    <property type="component" value="Unassembled WGS sequence"/>
</dbReference>